<reference evidence="4 5" key="1">
    <citation type="submission" date="2016-03" db="EMBL/GenBank/DDBJ databases">
        <title>Draft genome sequence of the Fonsecaea monophora CBS 269.37.</title>
        <authorList>
            <person name="Bombassaro A."/>
            <person name="Vinicius W.A."/>
            <person name="De Hoog S."/>
            <person name="Sun J."/>
            <person name="Souza E.M."/>
            <person name="Raittz R.T."/>
            <person name="Costa F."/>
            <person name="Leao A.C."/>
            <person name="Tadra-Sfeir M.Z."/>
            <person name="Baura V."/>
            <person name="Balsanelli E."/>
            <person name="Pedrosa F.O."/>
            <person name="Moreno L.F."/>
            <person name="Steffens M.B."/>
            <person name="Xi L."/>
            <person name="Bocca A.L."/>
            <person name="Felipe M.S."/>
            <person name="Teixeira M."/>
            <person name="Telles Filho F.Q."/>
            <person name="Azevedo C.M."/>
            <person name="Gomes R."/>
            <person name="Vicente V.A."/>
        </authorList>
    </citation>
    <scope>NUCLEOTIDE SEQUENCE [LARGE SCALE GENOMIC DNA]</scope>
    <source>
        <strain evidence="4 5">CBS 269.37</strain>
    </source>
</reference>
<dbReference type="Pfam" id="PF01557">
    <property type="entry name" value="FAA_hydrolase"/>
    <property type="match status" value="1"/>
</dbReference>
<comment type="similarity">
    <text evidence="1">Belongs to the FAH family.</text>
</comment>
<dbReference type="Gene3D" id="3.90.850.10">
    <property type="entry name" value="Fumarylacetoacetase-like, C-terminal domain"/>
    <property type="match status" value="1"/>
</dbReference>
<dbReference type="OrthoDB" id="411064at2759"/>
<dbReference type="PANTHER" id="PTHR11820:SF100">
    <property type="entry name" value="FUMARYLACETOACETATE HYDROLASE FAMILY PROTEIN (AFU_ORTHOLOGUE AFUA_4G01490)"/>
    <property type="match status" value="1"/>
</dbReference>
<evidence type="ECO:0000256" key="2">
    <source>
        <dbReference type="ARBA" id="ARBA00022723"/>
    </source>
</evidence>
<evidence type="ECO:0000313" key="5">
    <source>
        <dbReference type="Proteomes" id="UP000077002"/>
    </source>
</evidence>
<keyword evidence="5" id="KW-1185">Reference proteome</keyword>
<dbReference type="RefSeq" id="XP_022512048.1">
    <property type="nucleotide sequence ID" value="XM_022655542.1"/>
</dbReference>
<dbReference type="SUPFAM" id="SSF56529">
    <property type="entry name" value="FAH"/>
    <property type="match status" value="1"/>
</dbReference>
<proteinExistence type="inferred from homology"/>
<accession>A0A177F8J1</accession>
<dbReference type="Proteomes" id="UP000077002">
    <property type="component" value="Unassembled WGS sequence"/>
</dbReference>
<organism evidence="4 5">
    <name type="scientific">Fonsecaea monophora</name>
    <dbReference type="NCBI Taxonomy" id="254056"/>
    <lineage>
        <taxon>Eukaryota</taxon>
        <taxon>Fungi</taxon>
        <taxon>Dikarya</taxon>
        <taxon>Ascomycota</taxon>
        <taxon>Pezizomycotina</taxon>
        <taxon>Eurotiomycetes</taxon>
        <taxon>Chaetothyriomycetidae</taxon>
        <taxon>Chaetothyriales</taxon>
        <taxon>Herpotrichiellaceae</taxon>
        <taxon>Fonsecaea</taxon>
    </lineage>
</organism>
<dbReference type="InterPro" id="IPR011234">
    <property type="entry name" value="Fumarylacetoacetase-like_C"/>
</dbReference>
<evidence type="ECO:0000259" key="3">
    <source>
        <dbReference type="Pfam" id="PF01557"/>
    </source>
</evidence>
<dbReference type="InterPro" id="IPR036663">
    <property type="entry name" value="Fumarylacetoacetase_C_sf"/>
</dbReference>
<dbReference type="EMBL" id="LVKK01000036">
    <property type="protein sequence ID" value="OAG40096.1"/>
    <property type="molecule type" value="Genomic_DNA"/>
</dbReference>
<feature type="domain" description="Fumarylacetoacetase-like C-terminal" evidence="3">
    <location>
        <begin position="86"/>
        <end position="312"/>
    </location>
</feature>
<gene>
    <name evidence="4" type="ORF">AYO21_05574</name>
</gene>
<keyword evidence="2" id="KW-0479">Metal-binding</keyword>
<protein>
    <recommendedName>
        <fullName evidence="3">Fumarylacetoacetase-like C-terminal domain-containing protein</fullName>
    </recommendedName>
</protein>
<dbReference type="GO" id="GO:0050163">
    <property type="term" value="F:oxaloacetate tautomerase activity"/>
    <property type="evidence" value="ECO:0007669"/>
    <property type="project" value="UniProtKB-ARBA"/>
</dbReference>
<dbReference type="AlphaFoldDB" id="A0A177F8J1"/>
<evidence type="ECO:0000313" key="4">
    <source>
        <dbReference type="EMBL" id="OAG40096.1"/>
    </source>
</evidence>
<sequence length="316" mass="34383">MAAPPKVPWTRLIRFISADDGDDQIYFGDAIVLTADFDIGDPANHASLTARVVTGDPLLPTCQVTDRVLGVKKLLGPLTYKMVPSIRCIGGNYVSHLREIGIEPLKYPAMFSKTSNALAGYGDDVELATFIQDDQADYEGELAFVIAKDAKNVAQEDAMDYILGYTCANDVSARKWAMDPNLVGTFPPPQMTYGKSFDGFCPIGPCIVSADVTWNQQTDHPLTQVLKDPHALALRTKVNGELRQQSNTAELHFKIPALVEFLSRRSTLHAGSIVLTGTPGGVGFSMKPPRFLKEGDTVEIYFGGIGTLRHGITHAK</sequence>
<dbReference type="FunFam" id="3.90.850.10:FF:000002">
    <property type="entry name" value="2-hydroxyhepta-2,4-diene-1,7-dioate isomerase"/>
    <property type="match status" value="1"/>
</dbReference>
<dbReference type="GeneID" id="34600739"/>
<dbReference type="GO" id="GO:0046872">
    <property type="term" value="F:metal ion binding"/>
    <property type="evidence" value="ECO:0007669"/>
    <property type="project" value="UniProtKB-KW"/>
</dbReference>
<dbReference type="GO" id="GO:0006107">
    <property type="term" value="P:oxaloacetate metabolic process"/>
    <property type="evidence" value="ECO:0007669"/>
    <property type="project" value="UniProtKB-ARBA"/>
</dbReference>
<evidence type="ECO:0000256" key="1">
    <source>
        <dbReference type="ARBA" id="ARBA00010211"/>
    </source>
</evidence>
<dbReference type="PANTHER" id="PTHR11820">
    <property type="entry name" value="ACYLPYRUVASE"/>
    <property type="match status" value="1"/>
</dbReference>
<comment type="caution">
    <text evidence="4">The sequence shown here is derived from an EMBL/GenBank/DDBJ whole genome shotgun (WGS) entry which is preliminary data.</text>
</comment>
<name>A0A177F8J1_9EURO</name>